<dbReference type="EMBL" id="VEVO01000007">
    <property type="protein sequence ID" value="KAF0039935.1"/>
    <property type="molecule type" value="Genomic_DNA"/>
</dbReference>
<protein>
    <submittedName>
        <fullName evidence="2">Uncharacterized protein</fullName>
    </submittedName>
</protein>
<organism evidence="2 3">
    <name type="scientific">Scophthalmus maximus</name>
    <name type="common">Turbot</name>
    <name type="synonym">Psetta maxima</name>
    <dbReference type="NCBI Taxonomy" id="52904"/>
    <lineage>
        <taxon>Eukaryota</taxon>
        <taxon>Metazoa</taxon>
        <taxon>Chordata</taxon>
        <taxon>Craniata</taxon>
        <taxon>Vertebrata</taxon>
        <taxon>Euteleostomi</taxon>
        <taxon>Actinopterygii</taxon>
        <taxon>Neopterygii</taxon>
        <taxon>Teleostei</taxon>
        <taxon>Neoteleostei</taxon>
        <taxon>Acanthomorphata</taxon>
        <taxon>Carangaria</taxon>
        <taxon>Pleuronectiformes</taxon>
        <taxon>Pleuronectoidei</taxon>
        <taxon>Scophthalmidae</taxon>
        <taxon>Scophthalmus</taxon>
    </lineage>
</organism>
<dbReference type="AlphaFoldDB" id="A0A6A4T477"/>
<gene>
    <name evidence="2" type="ORF">F2P81_008170</name>
</gene>
<feature type="compositionally biased region" description="Polar residues" evidence="1">
    <location>
        <begin position="32"/>
        <end position="42"/>
    </location>
</feature>
<accession>A0A6A4T477</accession>
<reference evidence="2 3" key="1">
    <citation type="submission" date="2019-06" db="EMBL/GenBank/DDBJ databases">
        <title>Draft genomes of female and male turbot (Scophthalmus maximus).</title>
        <authorList>
            <person name="Xu H."/>
            <person name="Xu X.-W."/>
            <person name="Shao C."/>
            <person name="Chen S."/>
        </authorList>
    </citation>
    <scope>NUCLEOTIDE SEQUENCE [LARGE SCALE GENOMIC DNA]</scope>
    <source>
        <strain evidence="2">Ysfricsl-2016a</strain>
        <tissue evidence="2">Blood</tissue>
    </source>
</reference>
<evidence type="ECO:0000313" key="2">
    <source>
        <dbReference type="EMBL" id="KAF0039935.1"/>
    </source>
</evidence>
<feature type="region of interest" description="Disordered" evidence="1">
    <location>
        <begin position="22"/>
        <end position="47"/>
    </location>
</feature>
<sequence length="99" mass="10861">MLCDVKDRTICTHARARPLQRAAVPKVHVPKLQSSGGNSGTASEDDNCRWESFSSRMCPEVRPPAMLGPRPIHTCKLVWGGHATSPQLYGDILASTSYR</sequence>
<evidence type="ECO:0000256" key="1">
    <source>
        <dbReference type="SAM" id="MobiDB-lite"/>
    </source>
</evidence>
<comment type="caution">
    <text evidence="2">The sequence shown here is derived from an EMBL/GenBank/DDBJ whole genome shotgun (WGS) entry which is preliminary data.</text>
</comment>
<dbReference type="Proteomes" id="UP000438429">
    <property type="component" value="Unassembled WGS sequence"/>
</dbReference>
<name>A0A6A4T477_SCOMX</name>
<evidence type="ECO:0000313" key="3">
    <source>
        <dbReference type="Proteomes" id="UP000438429"/>
    </source>
</evidence>
<proteinExistence type="predicted"/>